<sequence>MLIRTLVKDPDCRNFLDSQPEIENMVCTLLQTFAALATRLEDKDTAKPSMGEVNAERKELVATIVDLLESLSDLLVYRVIWPNFELGNWNKTIRGVISCLRCGREVISQEDVVIRLTCQIQKLKEKHREDMDELERSHSAIQATLTGHVSSMRSRYFDAERQIAIHQRKLTDCQSELEAMKEDLEGHQQKLLTCEKRRDEVEEQLANADEELRAEKHRSSQLEEDLDKRNQQVESMEEELEEKSRRINELERKLALLARSHKEQSLVIEKQTEKLRASKHVQSVIQQLCGSVVIESPMHPPAVRRR</sequence>
<dbReference type="AlphaFoldDB" id="L1JPS4"/>
<evidence type="ECO:0000313" key="3">
    <source>
        <dbReference type="EnsemblProtists" id="EKX50452"/>
    </source>
</evidence>
<keyword evidence="4" id="KW-1185">Reference proteome</keyword>
<evidence type="ECO:0000313" key="2">
    <source>
        <dbReference type="EMBL" id="EKX50452.1"/>
    </source>
</evidence>
<evidence type="ECO:0000313" key="4">
    <source>
        <dbReference type="Proteomes" id="UP000011087"/>
    </source>
</evidence>
<dbReference type="EnsemblProtists" id="EKX50452">
    <property type="protein sequence ID" value="EKX50452"/>
    <property type="gene ID" value="GUITHDRAFT_103686"/>
</dbReference>
<dbReference type="Proteomes" id="UP000011087">
    <property type="component" value="Unassembled WGS sequence"/>
</dbReference>
<dbReference type="PaxDb" id="55529-EKX50452"/>
<proteinExistence type="predicted"/>
<reference evidence="3" key="3">
    <citation type="submission" date="2016-03" db="UniProtKB">
        <authorList>
            <consortium name="EnsemblProtists"/>
        </authorList>
    </citation>
    <scope>IDENTIFICATION</scope>
</reference>
<dbReference type="SUPFAM" id="SSF57997">
    <property type="entry name" value="Tropomyosin"/>
    <property type="match status" value="1"/>
</dbReference>
<dbReference type="HOGENOM" id="CLU_910430_0_0_1"/>
<feature type="compositionally biased region" description="Basic and acidic residues" evidence="1">
    <location>
        <begin position="212"/>
        <end position="231"/>
    </location>
</feature>
<dbReference type="Gene3D" id="1.20.5.340">
    <property type="match status" value="1"/>
</dbReference>
<feature type="region of interest" description="Disordered" evidence="1">
    <location>
        <begin position="212"/>
        <end position="239"/>
    </location>
</feature>
<name>L1JPS4_GUITC</name>
<evidence type="ECO:0000256" key="1">
    <source>
        <dbReference type="SAM" id="MobiDB-lite"/>
    </source>
</evidence>
<dbReference type="KEGG" id="gtt:GUITHDRAFT_103686"/>
<dbReference type="EMBL" id="JH992978">
    <property type="protein sequence ID" value="EKX50452.1"/>
    <property type="molecule type" value="Genomic_DNA"/>
</dbReference>
<accession>L1JPS4</accession>
<dbReference type="RefSeq" id="XP_005837432.1">
    <property type="nucleotide sequence ID" value="XM_005837375.1"/>
</dbReference>
<gene>
    <name evidence="2" type="ORF">GUITHDRAFT_103686</name>
</gene>
<reference evidence="4" key="2">
    <citation type="submission" date="2012-11" db="EMBL/GenBank/DDBJ databases">
        <authorList>
            <person name="Kuo A."/>
            <person name="Curtis B.A."/>
            <person name="Tanifuji G."/>
            <person name="Burki F."/>
            <person name="Gruber A."/>
            <person name="Irimia M."/>
            <person name="Maruyama S."/>
            <person name="Arias M.C."/>
            <person name="Ball S.G."/>
            <person name="Gile G.H."/>
            <person name="Hirakawa Y."/>
            <person name="Hopkins J.F."/>
            <person name="Rensing S.A."/>
            <person name="Schmutz J."/>
            <person name="Symeonidi A."/>
            <person name="Elias M."/>
            <person name="Eveleigh R.J."/>
            <person name="Herman E.K."/>
            <person name="Klute M.J."/>
            <person name="Nakayama T."/>
            <person name="Obornik M."/>
            <person name="Reyes-Prieto A."/>
            <person name="Armbrust E.V."/>
            <person name="Aves S.J."/>
            <person name="Beiko R.G."/>
            <person name="Coutinho P."/>
            <person name="Dacks J.B."/>
            <person name="Durnford D.G."/>
            <person name="Fast N.M."/>
            <person name="Green B.R."/>
            <person name="Grisdale C."/>
            <person name="Hempe F."/>
            <person name="Henrissat B."/>
            <person name="Hoppner M.P."/>
            <person name="Ishida K.-I."/>
            <person name="Kim E."/>
            <person name="Koreny L."/>
            <person name="Kroth P.G."/>
            <person name="Liu Y."/>
            <person name="Malik S.-B."/>
            <person name="Maier U.G."/>
            <person name="McRose D."/>
            <person name="Mock T."/>
            <person name="Neilson J.A."/>
            <person name="Onodera N.T."/>
            <person name="Poole A.M."/>
            <person name="Pritham E.J."/>
            <person name="Richards T.A."/>
            <person name="Rocap G."/>
            <person name="Roy S.W."/>
            <person name="Sarai C."/>
            <person name="Schaack S."/>
            <person name="Shirato S."/>
            <person name="Slamovits C.H."/>
            <person name="Spencer D.F."/>
            <person name="Suzuki S."/>
            <person name="Worden A.Z."/>
            <person name="Zauner S."/>
            <person name="Barry K."/>
            <person name="Bell C."/>
            <person name="Bharti A.K."/>
            <person name="Crow J.A."/>
            <person name="Grimwood J."/>
            <person name="Kramer R."/>
            <person name="Lindquist E."/>
            <person name="Lucas S."/>
            <person name="Salamov A."/>
            <person name="McFadden G.I."/>
            <person name="Lane C.E."/>
            <person name="Keeling P.J."/>
            <person name="Gray M.W."/>
            <person name="Grigoriev I.V."/>
            <person name="Archibald J.M."/>
        </authorList>
    </citation>
    <scope>NUCLEOTIDE SEQUENCE</scope>
    <source>
        <strain evidence="4">CCMP2712</strain>
    </source>
</reference>
<dbReference type="GeneID" id="17307174"/>
<protein>
    <submittedName>
        <fullName evidence="2 3">Uncharacterized protein</fullName>
    </submittedName>
</protein>
<organism evidence="2">
    <name type="scientific">Guillardia theta (strain CCMP2712)</name>
    <name type="common">Cryptophyte</name>
    <dbReference type="NCBI Taxonomy" id="905079"/>
    <lineage>
        <taxon>Eukaryota</taxon>
        <taxon>Cryptophyceae</taxon>
        <taxon>Pyrenomonadales</taxon>
        <taxon>Geminigeraceae</taxon>
        <taxon>Guillardia</taxon>
    </lineage>
</organism>
<reference evidence="2 4" key="1">
    <citation type="journal article" date="2012" name="Nature">
        <title>Algal genomes reveal evolutionary mosaicism and the fate of nucleomorphs.</title>
        <authorList>
            <consortium name="DOE Joint Genome Institute"/>
            <person name="Curtis B.A."/>
            <person name="Tanifuji G."/>
            <person name="Burki F."/>
            <person name="Gruber A."/>
            <person name="Irimia M."/>
            <person name="Maruyama S."/>
            <person name="Arias M.C."/>
            <person name="Ball S.G."/>
            <person name="Gile G.H."/>
            <person name="Hirakawa Y."/>
            <person name="Hopkins J.F."/>
            <person name="Kuo A."/>
            <person name="Rensing S.A."/>
            <person name="Schmutz J."/>
            <person name="Symeonidi A."/>
            <person name="Elias M."/>
            <person name="Eveleigh R.J."/>
            <person name="Herman E.K."/>
            <person name="Klute M.J."/>
            <person name="Nakayama T."/>
            <person name="Obornik M."/>
            <person name="Reyes-Prieto A."/>
            <person name="Armbrust E.V."/>
            <person name="Aves S.J."/>
            <person name="Beiko R.G."/>
            <person name="Coutinho P."/>
            <person name="Dacks J.B."/>
            <person name="Durnford D.G."/>
            <person name="Fast N.M."/>
            <person name="Green B.R."/>
            <person name="Grisdale C.J."/>
            <person name="Hempel F."/>
            <person name="Henrissat B."/>
            <person name="Hoppner M.P."/>
            <person name="Ishida K."/>
            <person name="Kim E."/>
            <person name="Koreny L."/>
            <person name="Kroth P.G."/>
            <person name="Liu Y."/>
            <person name="Malik S.B."/>
            <person name="Maier U.G."/>
            <person name="McRose D."/>
            <person name="Mock T."/>
            <person name="Neilson J.A."/>
            <person name="Onodera N.T."/>
            <person name="Poole A.M."/>
            <person name="Pritham E.J."/>
            <person name="Richards T.A."/>
            <person name="Rocap G."/>
            <person name="Roy S.W."/>
            <person name="Sarai C."/>
            <person name="Schaack S."/>
            <person name="Shirato S."/>
            <person name="Slamovits C.H."/>
            <person name="Spencer D.F."/>
            <person name="Suzuki S."/>
            <person name="Worden A.Z."/>
            <person name="Zauner S."/>
            <person name="Barry K."/>
            <person name="Bell C."/>
            <person name="Bharti A.K."/>
            <person name="Crow J.A."/>
            <person name="Grimwood J."/>
            <person name="Kramer R."/>
            <person name="Lindquist E."/>
            <person name="Lucas S."/>
            <person name="Salamov A."/>
            <person name="McFadden G.I."/>
            <person name="Lane C.E."/>
            <person name="Keeling P.J."/>
            <person name="Gray M.W."/>
            <person name="Grigoriev I.V."/>
            <person name="Archibald J.M."/>
        </authorList>
    </citation>
    <scope>NUCLEOTIDE SEQUENCE</scope>
    <source>
        <strain evidence="2 4">CCMP2712</strain>
    </source>
</reference>